<dbReference type="EMBL" id="JBBMFF010000205">
    <property type="protein sequence ID" value="MEQ2510975.1"/>
    <property type="molecule type" value="Genomic_DNA"/>
</dbReference>
<proteinExistence type="predicted"/>
<gene>
    <name evidence="2" type="ORF">WMO66_06910</name>
</gene>
<evidence type="ECO:0000313" key="3">
    <source>
        <dbReference type="Proteomes" id="UP001491552"/>
    </source>
</evidence>
<reference evidence="2 3" key="1">
    <citation type="submission" date="2024-03" db="EMBL/GenBank/DDBJ databases">
        <title>Human intestinal bacterial collection.</title>
        <authorList>
            <person name="Pauvert C."/>
            <person name="Hitch T.C.A."/>
            <person name="Clavel T."/>
        </authorList>
    </citation>
    <scope>NUCLEOTIDE SEQUENCE [LARGE SCALE GENOMIC DNA]</scope>
    <source>
        <strain evidence="2 3">CLA-AA-H192</strain>
    </source>
</reference>
<dbReference type="Proteomes" id="UP001491552">
    <property type="component" value="Unassembled WGS sequence"/>
</dbReference>
<name>A0ABV1G6G4_9FIRM</name>
<evidence type="ECO:0000313" key="2">
    <source>
        <dbReference type="EMBL" id="MEQ2510975.1"/>
    </source>
</evidence>
<organism evidence="2 3">
    <name type="scientific">Faecousia intestinalis</name>
    <dbReference type="NCBI Taxonomy" id="3133167"/>
    <lineage>
        <taxon>Bacteria</taxon>
        <taxon>Bacillati</taxon>
        <taxon>Bacillota</taxon>
        <taxon>Clostridia</taxon>
        <taxon>Eubacteriales</taxon>
        <taxon>Oscillospiraceae</taxon>
        <taxon>Faecousia</taxon>
    </lineage>
</organism>
<accession>A0ABV1G6G4</accession>
<sequence>MRTRSPKPGELPPIVAIQYGSRTKKHGQYINTNGKVQGRKAKQKEETNEHHDPPHAA</sequence>
<keyword evidence="3" id="KW-1185">Reference proteome</keyword>
<feature type="compositionally biased region" description="Basic and acidic residues" evidence="1">
    <location>
        <begin position="43"/>
        <end position="57"/>
    </location>
</feature>
<evidence type="ECO:0000256" key="1">
    <source>
        <dbReference type="SAM" id="MobiDB-lite"/>
    </source>
</evidence>
<feature type="region of interest" description="Disordered" evidence="1">
    <location>
        <begin position="22"/>
        <end position="57"/>
    </location>
</feature>
<protein>
    <submittedName>
        <fullName evidence="2">Uncharacterized protein</fullName>
    </submittedName>
</protein>
<comment type="caution">
    <text evidence="2">The sequence shown here is derived from an EMBL/GenBank/DDBJ whole genome shotgun (WGS) entry which is preliminary data.</text>
</comment>